<proteinExistence type="predicted"/>
<reference evidence="2 3" key="1">
    <citation type="submission" date="2017-11" db="EMBL/GenBank/DDBJ databases">
        <title>De-novo sequencing of pomegranate (Punica granatum L.) genome.</title>
        <authorList>
            <person name="Akparov Z."/>
            <person name="Amiraslanov A."/>
            <person name="Hajiyeva S."/>
            <person name="Abbasov M."/>
            <person name="Kaur K."/>
            <person name="Hamwieh A."/>
            <person name="Solovyev V."/>
            <person name="Salamov A."/>
            <person name="Braich B."/>
            <person name="Kosarev P."/>
            <person name="Mahmoud A."/>
            <person name="Hajiyev E."/>
            <person name="Babayeva S."/>
            <person name="Izzatullayeva V."/>
            <person name="Mammadov A."/>
            <person name="Mammadov A."/>
            <person name="Sharifova S."/>
            <person name="Ojaghi J."/>
            <person name="Eynullazada K."/>
            <person name="Bayramov B."/>
            <person name="Abdulazimova A."/>
            <person name="Shahmuradov I."/>
        </authorList>
    </citation>
    <scope>NUCLEOTIDE SEQUENCE [LARGE SCALE GENOMIC DNA]</scope>
    <source>
        <strain evidence="3">cv. AG2017</strain>
        <tissue evidence="2">Leaf</tissue>
    </source>
</reference>
<evidence type="ECO:0000313" key="2">
    <source>
        <dbReference type="EMBL" id="PKI33876.1"/>
    </source>
</evidence>
<gene>
    <name evidence="2" type="ORF">CRG98_045706</name>
</gene>
<dbReference type="AlphaFoldDB" id="A0A2I0HRJ5"/>
<evidence type="ECO:0000313" key="3">
    <source>
        <dbReference type="Proteomes" id="UP000233551"/>
    </source>
</evidence>
<feature type="region of interest" description="Disordered" evidence="1">
    <location>
        <begin position="19"/>
        <end position="41"/>
    </location>
</feature>
<name>A0A2I0HRJ5_PUNGR</name>
<comment type="caution">
    <text evidence="2">The sequence shown here is derived from an EMBL/GenBank/DDBJ whole genome shotgun (WGS) entry which is preliminary data.</text>
</comment>
<accession>A0A2I0HRJ5</accession>
<organism evidence="2 3">
    <name type="scientific">Punica granatum</name>
    <name type="common">Pomegranate</name>
    <dbReference type="NCBI Taxonomy" id="22663"/>
    <lineage>
        <taxon>Eukaryota</taxon>
        <taxon>Viridiplantae</taxon>
        <taxon>Streptophyta</taxon>
        <taxon>Embryophyta</taxon>
        <taxon>Tracheophyta</taxon>
        <taxon>Spermatophyta</taxon>
        <taxon>Magnoliopsida</taxon>
        <taxon>eudicotyledons</taxon>
        <taxon>Gunneridae</taxon>
        <taxon>Pentapetalae</taxon>
        <taxon>rosids</taxon>
        <taxon>malvids</taxon>
        <taxon>Myrtales</taxon>
        <taxon>Lythraceae</taxon>
        <taxon>Punica</taxon>
    </lineage>
</organism>
<feature type="compositionally biased region" description="Basic and acidic residues" evidence="1">
    <location>
        <begin position="19"/>
        <end position="32"/>
    </location>
</feature>
<protein>
    <submittedName>
        <fullName evidence="2">Uncharacterized protein</fullName>
    </submittedName>
</protein>
<dbReference type="Proteomes" id="UP000233551">
    <property type="component" value="Unassembled WGS sequence"/>
</dbReference>
<keyword evidence="3" id="KW-1185">Reference proteome</keyword>
<evidence type="ECO:0000256" key="1">
    <source>
        <dbReference type="SAM" id="MobiDB-lite"/>
    </source>
</evidence>
<sequence length="256" mass="28789">MGIQAGAALSCVEEKSSARVSGMRRESGEGGDIRTGTEPIRGGSFRVSRAGLNDRVWVRMSPSSPDFLPMLKTLMWHVCISLPCILVDVHPYVPLSGLISKVFFLDFWWATKTFRRNSFICRIVCMQSPIQPLRLLVPSNYPNCSPVLLDDFHVESDGGSFSSKYRTWENIQTATSLSSFLLRGEHSREVLVVEEFDLVAETKVCHKDSHSGLRNSQPHRSCWCTLPTSSELLRSGSKRLARFQARRRRSKSTPPV</sequence>
<dbReference type="EMBL" id="PGOL01006246">
    <property type="protein sequence ID" value="PKI33876.1"/>
    <property type="molecule type" value="Genomic_DNA"/>
</dbReference>